<organism evidence="2 3">
    <name type="scientific">Pristionchus fissidentatus</name>
    <dbReference type="NCBI Taxonomy" id="1538716"/>
    <lineage>
        <taxon>Eukaryota</taxon>
        <taxon>Metazoa</taxon>
        <taxon>Ecdysozoa</taxon>
        <taxon>Nematoda</taxon>
        <taxon>Chromadorea</taxon>
        <taxon>Rhabditida</taxon>
        <taxon>Rhabditina</taxon>
        <taxon>Diplogasteromorpha</taxon>
        <taxon>Diplogasteroidea</taxon>
        <taxon>Neodiplogasteridae</taxon>
        <taxon>Pristionchus</taxon>
    </lineage>
</organism>
<proteinExistence type="predicted"/>
<accession>A0AAV5V0W8</accession>
<dbReference type="Proteomes" id="UP001432322">
    <property type="component" value="Unassembled WGS sequence"/>
</dbReference>
<name>A0AAV5V0W8_9BILA</name>
<evidence type="ECO:0000256" key="1">
    <source>
        <dbReference type="SAM" id="SignalP"/>
    </source>
</evidence>
<reference evidence="2" key="1">
    <citation type="submission" date="2023-10" db="EMBL/GenBank/DDBJ databases">
        <title>Genome assembly of Pristionchus species.</title>
        <authorList>
            <person name="Yoshida K."/>
            <person name="Sommer R.J."/>
        </authorList>
    </citation>
    <scope>NUCLEOTIDE SEQUENCE</scope>
    <source>
        <strain evidence="2">RS5133</strain>
    </source>
</reference>
<evidence type="ECO:0008006" key="4">
    <source>
        <dbReference type="Google" id="ProtNLM"/>
    </source>
</evidence>
<evidence type="ECO:0000313" key="2">
    <source>
        <dbReference type="EMBL" id="GMT13024.1"/>
    </source>
</evidence>
<evidence type="ECO:0000313" key="3">
    <source>
        <dbReference type="Proteomes" id="UP001432322"/>
    </source>
</evidence>
<keyword evidence="3" id="KW-1185">Reference proteome</keyword>
<feature type="non-terminal residue" evidence="2">
    <location>
        <position position="1"/>
    </location>
</feature>
<dbReference type="PANTHER" id="PTHR35014">
    <property type="entry name" value="INFECTION RESPONSE PROTEIN-RELATED"/>
    <property type="match status" value="1"/>
</dbReference>
<feature type="chain" id="PRO_5043977848" description="DUF19 domain-containing protein" evidence="1">
    <location>
        <begin position="26"/>
        <end position="248"/>
    </location>
</feature>
<sequence>FSVFCSILMISGLFVSALFFITSEASVDHVKLPPHGPILPKSLPQIRNWPGRCDIIDRQRTKDCLDSYFATYGIDSSKGLPEYYEYMAKITSITDNYGIAGYDIYCSYEVTLEACLGKKMNSSCMNPSAFTDMYNLNSTEAINYATSFPVEAYTCQNKEVVKQNYDCMVDISKNHFQDIIDCSNAMQNALNGESDTCVPISQYVTCLEDVYVGYCGESIKGFICNTQEIQLNFDMNNFCQGKLPDCDA</sequence>
<dbReference type="EMBL" id="BTSY01000002">
    <property type="protein sequence ID" value="GMT13024.1"/>
    <property type="molecule type" value="Genomic_DNA"/>
</dbReference>
<feature type="signal peptide" evidence="1">
    <location>
        <begin position="1"/>
        <end position="25"/>
    </location>
</feature>
<protein>
    <recommendedName>
        <fullName evidence="4">DUF19 domain-containing protein</fullName>
    </recommendedName>
</protein>
<dbReference type="PANTHER" id="PTHR35014:SF1">
    <property type="entry name" value="INFECTION RESPONSE PROTEIN"/>
    <property type="match status" value="1"/>
</dbReference>
<gene>
    <name evidence="2" type="ORF">PFISCL1PPCAC_4321</name>
</gene>
<comment type="caution">
    <text evidence="2">The sequence shown here is derived from an EMBL/GenBank/DDBJ whole genome shotgun (WGS) entry which is preliminary data.</text>
</comment>
<dbReference type="AlphaFoldDB" id="A0AAV5V0W8"/>
<keyword evidence="1" id="KW-0732">Signal</keyword>